<keyword evidence="5" id="KW-1185">Reference proteome</keyword>
<sequence length="414" mass="44430">MTAPVATAELWRTLPAAHQPHWPDAAALNEVVAELHSYPPLVLASECDIARDRLATVARGEAFLLQAGDCAETFAGVTVDRISSTLRVILQMARVVGDSTSLPVLTFGRIAGQYAKPRSEHTEIRGGITLPSYRGDAVNGAEFTLDARTPDPARLKQAYLSSSATLNLLRALSSEHVRPVEFFTSHEALLLEYESALTSFDAGTGKSYDLSAHMIWIGERTRQLDGAHVEFASQLSNPIGVKLGPTSTREDVLRLVDKLDPRREPGRLTLIAWMGTGVVRSRLPGIVSAVEGSGAQVVWVCDPMHGNTVVAESGHKTRDLPAVLDEVSGFFEVHRSLGSHPGGVHVELSGDDVTECTGGGITVADLHHRYETACDPRLNRRQSLQLAVHVAELHRSSPMAAAAGGLVVSGQGRT</sequence>
<dbReference type="PANTHER" id="PTHR21337:SF0">
    <property type="entry name" value="PHOSPHO-2-DEHYDRO-3-DEOXYHEPTONATE ALDOLASE"/>
    <property type="match status" value="1"/>
</dbReference>
<protein>
    <recommendedName>
        <fullName evidence="3">Phospho-2-dehydro-3-deoxyheptonate aldolase</fullName>
        <ecNumber evidence="3">2.5.1.54</ecNumber>
    </recommendedName>
</protein>
<name>A0ABU2J9A9_9ACTN</name>
<keyword evidence="3" id="KW-0057">Aromatic amino acid biosynthesis</keyword>
<dbReference type="Proteomes" id="UP001183176">
    <property type="component" value="Unassembled WGS sequence"/>
</dbReference>
<evidence type="ECO:0000313" key="4">
    <source>
        <dbReference type="EMBL" id="MDT0260873.1"/>
    </source>
</evidence>
<gene>
    <name evidence="4" type="ORF">RM423_05640</name>
</gene>
<dbReference type="GO" id="GO:0003849">
    <property type="term" value="F:3-deoxy-7-phosphoheptulonate synthase activity"/>
    <property type="evidence" value="ECO:0007669"/>
    <property type="project" value="UniProtKB-EC"/>
</dbReference>
<comment type="catalytic activity">
    <reaction evidence="3">
        <text>D-erythrose 4-phosphate + phosphoenolpyruvate + H2O = 7-phospho-2-dehydro-3-deoxy-D-arabino-heptonate + phosphate</text>
        <dbReference type="Rhea" id="RHEA:14717"/>
        <dbReference type="ChEBI" id="CHEBI:15377"/>
        <dbReference type="ChEBI" id="CHEBI:16897"/>
        <dbReference type="ChEBI" id="CHEBI:43474"/>
        <dbReference type="ChEBI" id="CHEBI:58394"/>
        <dbReference type="ChEBI" id="CHEBI:58702"/>
        <dbReference type="EC" id="2.5.1.54"/>
    </reaction>
</comment>
<dbReference type="Pfam" id="PF01474">
    <property type="entry name" value="DAHP_synth_2"/>
    <property type="match status" value="2"/>
</dbReference>
<comment type="caution">
    <text evidence="4">The sequence shown here is derived from an EMBL/GenBank/DDBJ whole genome shotgun (WGS) entry which is preliminary data.</text>
</comment>
<dbReference type="EMBL" id="JAVREH010000005">
    <property type="protein sequence ID" value="MDT0260873.1"/>
    <property type="molecule type" value="Genomic_DNA"/>
</dbReference>
<dbReference type="SUPFAM" id="SSF51569">
    <property type="entry name" value="Aldolase"/>
    <property type="match status" value="1"/>
</dbReference>
<dbReference type="RefSeq" id="WP_311422030.1">
    <property type="nucleotide sequence ID" value="NZ_JAVREH010000005.1"/>
</dbReference>
<dbReference type="EC" id="2.5.1.54" evidence="3"/>
<evidence type="ECO:0000256" key="1">
    <source>
        <dbReference type="ARBA" id="ARBA00008911"/>
    </source>
</evidence>
<keyword evidence="2 3" id="KW-0808">Transferase</keyword>
<dbReference type="PANTHER" id="PTHR21337">
    <property type="entry name" value="PHOSPHO-2-DEHYDRO-3-DEOXYHEPTONATE ALDOLASE 1, 2"/>
    <property type="match status" value="1"/>
</dbReference>
<accession>A0ABU2J9A9</accession>
<dbReference type="Gene3D" id="3.20.20.70">
    <property type="entry name" value="Aldolase class I"/>
    <property type="match status" value="1"/>
</dbReference>
<keyword evidence="3" id="KW-0028">Amino-acid biosynthesis</keyword>
<evidence type="ECO:0000256" key="2">
    <source>
        <dbReference type="ARBA" id="ARBA00022679"/>
    </source>
</evidence>
<dbReference type="InterPro" id="IPR013785">
    <property type="entry name" value="Aldolase_TIM"/>
</dbReference>
<comment type="pathway">
    <text evidence="3">Metabolic intermediate biosynthesis; chorismate biosynthesis; chorismate from D-erythrose 4-phosphate and phosphoenolpyruvate: step 1/7.</text>
</comment>
<comment type="similarity">
    <text evidence="1 3">Belongs to the class-II DAHP synthase family.</text>
</comment>
<organism evidence="4 5">
    <name type="scientific">Jatrophihabitans lederbergiae</name>
    <dbReference type="NCBI Taxonomy" id="3075547"/>
    <lineage>
        <taxon>Bacteria</taxon>
        <taxon>Bacillati</taxon>
        <taxon>Actinomycetota</taxon>
        <taxon>Actinomycetes</taxon>
        <taxon>Jatrophihabitantales</taxon>
        <taxon>Jatrophihabitantaceae</taxon>
        <taxon>Jatrophihabitans</taxon>
    </lineage>
</organism>
<proteinExistence type="inferred from homology"/>
<evidence type="ECO:0000313" key="5">
    <source>
        <dbReference type="Proteomes" id="UP001183176"/>
    </source>
</evidence>
<dbReference type="InterPro" id="IPR002480">
    <property type="entry name" value="DAHP_synth_2"/>
</dbReference>
<evidence type="ECO:0000256" key="3">
    <source>
        <dbReference type="RuleBase" id="RU363071"/>
    </source>
</evidence>
<reference evidence="5" key="1">
    <citation type="submission" date="2023-07" db="EMBL/GenBank/DDBJ databases">
        <title>30 novel species of actinomycetes from the DSMZ collection.</title>
        <authorList>
            <person name="Nouioui I."/>
        </authorList>
    </citation>
    <scope>NUCLEOTIDE SEQUENCE [LARGE SCALE GENOMIC DNA]</scope>
    <source>
        <strain evidence="5">DSM 44399</strain>
    </source>
</reference>